<sequence length="204" mass="22384">MPTLRASLAPRGAASPETMTLGPDELACSVVLREWSIDDVNCVLEAGQDPLIPLITTVPTDGGRDSALAFVERQRDRLTSGEGYSFAIASSDGLGSGEAVGQIGLWLRDLAQGRASVGYWVRPGCRSKGYARAALSALSDWALRHDEVHRLELYVEPWNEPSWRTAASCGYRHEGLLRSWQQVGDARRDMYMYSRLADDNLVEG</sequence>
<accession>A0A560WE62</accession>
<dbReference type="GO" id="GO:0008999">
    <property type="term" value="F:protein-N-terminal-alanine acetyltransferase activity"/>
    <property type="evidence" value="ECO:0007669"/>
    <property type="project" value="TreeGrafter"/>
</dbReference>
<reference evidence="2 3" key="1">
    <citation type="submission" date="2019-06" db="EMBL/GenBank/DDBJ databases">
        <title>Sequencing the genomes of 1000 actinobacteria strains.</title>
        <authorList>
            <person name="Klenk H.-P."/>
        </authorList>
    </citation>
    <scope>NUCLEOTIDE SEQUENCE [LARGE SCALE GENOMIC DNA]</scope>
    <source>
        <strain evidence="2 3">DSM 18935</strain>
    </source>
</reference>
<evidence type="ECO:0000259" key="1">
    <source>
        <dbReference type="PROSITE" id="PS51186"/>
    </source>
</evidence>
<dbReference type="Pfam" id="PF13302">
    <property type="entry name" value="Acetyltransf_3"/>
    <property type="match status" value="1"/>
</dbReference>
<gene>
    <name evidence="2" type="ORF">FB557_1501</name>
</gene>
<proteinExistence type="predicted"/>
<dbReference type="SUPFAM" id="SSF55729">
    <property type="entry name" value="Acyl-CoA N-acyltransferases (Nat)"/>
    <property type="match status" value="1"/>
</dbReference>
<organism evidence="2 3">
    <name type="scientific">Marihabitans asiaticum</name>
    <dbReference type="NCBI Taxonomy" id="415218"/>
    <lineage>
        <taxon>Bacteria</taxon>
        <taxon>Bacillati</taxon>
        <taxon>Actinomycetota</taxon>
        <taxon>Actinomycetes</taxon>
        <taxon>Micrococcales</taxon>
        <taxon>Intrasporangiaceae</taxon>
        <taxon>Marihabitans</taxon>
    </lineage>
</organism>
<keyword evidence="2" id="KW-0808">Transferase</keyword>
<dbReference type="PANTHER" id="PTHR43441:SF10">
    <property type="entry name" value="ACETYLTRANSFERASE"/>
    <property type="match status" value="1"/>
</dbReference>
<dbReference type="Gene3D" id="3.40.630.30">
    <property type="match status" value="1"/>
</dbReference>
<dbReference type="GO" id="GO:0005737">
    <property type="term" value="C:cytoplasm"/>
    <property type="evidence" value="ECO:0007669"/>
    <property type="project" value="TreeGrafter"/>
</dbReference>
<dbReference type="InterPro" id="IPR051908">
    <property type="entry name" value="Ribosomal_N-acetyltransferase"/>
</dbReference>
<dbReference type="InterPro" id="IPR000182">
    <property type="entry name" value="GNAT_dom"/>
</dbReference>
<evidence type="ECO:0000313" key="3">
    <source>
        <dbReference type="Proteomes" id="UP000315628"/>
    </source>
</evidence>
<dbReference type="EMBL" id="VIUW01000002">
    <property type="protein sequence ID" value="TWD15961.1"/>
    <property type="molecule type" value="Genomic_DNA"/>
</dbReference>
<dbReference type="PANTHER" id="PTHR43441">
    <property type="entry name" value="RIBOSOMAL-PROTEIN-SERINE ACETYLTRANSFERASE"/>
    <property type="match status" value="1"/>
</dbReference>
<dbReference type="InterPro" id="IPR016181">
    <property type="entry name" value="Acyl_CoA_acyltransferase"/>
</dbReference>
<dbReference type="AlphaFoldDB" id="A0A560WE62"/>
<protein>
    <submittedName>
        <fullName evidence="2">RimJ/RimL family protein N-acetyltransferase</fullName>
    </submittedName>
</protein>
<dbReference type="PROSITE" id="PS51186">
    <property type="entry name" value="GNAT"/>
    <property type="match status" value="1"/>
</dbReference>
<name>A0A560WE62_9MICO</name>
<dbReference type="CDD" id="cd04301">
    <property type="entry name" value="NAT_SF"/>
    <property type="match status" value="1"/>
</dbReference>
<keyword evidence="3" id="KW-1185">Reference proteome</keyword>
<comment type="caution">
    <text evidence="2">The sequence shown here is derived from an EMBL/GenBank/DDBJ whole genome shotgun (WGS) entry which is preliminary data.</text>
</comment>
<evidence type="ECO:0000313" key="2">
    <source>
        <dbReference type="EMBL" id="TWD15961.1"/>
    </source>
</evidence>
<feature type="domain" description="N-acetyltransferase" evidence="1">
    <location>
        <begin position="30"/>
        <end position="197"/>
    </location>
</feature>
<dbReference type="RefSeq" id="WP_246074539.1">
    <property type="nucleotide sequence ID" value="NZ_BAAAYT010000001.1"/>
</dbReference>
<dbReference type="Proteomes" id="UP000315628">
    <property type="component" value="Unassembled WGS sequence"/>
</dbReference>
<dbReference type="GO" id="GO:1990189">
    <property type="term" value="F:protein N-terminal-serine acetyltransferase activity"/>
    <property type="evidence" value="ECO:0007669"/>
    <property type="project" value="TreeGrafter"/>
</dbReference>